<keyword evidence="5 6" id="KW-0472">Membrane</keyword>
<keyword evidence="4 6" id="KW-1133">Transmembrane helix</keyword>
<name>A0A8J5FJH8_ZINOF</name>
<dbReference type="PANTHER" id="PTHR22950">
    <property type="entry name" value="AMINO ACID TRANSPORTER"/>
    <property type="match status" value="1"/>
</dbReference>
<evidence type="ECO:0000313" key="8">
    <source>
        <dbReference type="EMBL" id="KAG6490647.1"/>
    </source>
</evidence>
<dbReference type="PANTHER" id="PTHR22950:SF696">
    <property type="entry name" value="AMINO ACID TRANSPORTER TRANSMEMBRANE DOMAIN-CONTAINING PROTEIN"/>
    <property type="match status" value="1"/>
</dbReference>
<keyword evidence="3" id="KW-0813">Transport</keyword>
<dbReference type="Proteomes" id="UP000734854">
    <property type="component" value="Unassembled WGS sequence"/>
</dbReference>
<dbReference type="OrthoDB" id="655540at2759"/>
<sequence length="423" mass="45021">MKAANCVICVEESKVCACASEANAKATSSFTHSVINMVGMLIGLGQLSAPYALENGGWSSALLLIGFGIMCAYTAHIIGRCLDDDGGGSKSYQDIGEQAFGSKGRIVASAFIYLEIFFALVSYTISLSDNLPLVLAGVHAHAPWLHLSTAQLLTATAVLVALPTLWLRDMSSISFLSLGGILMSLLMFATVAWVAAFGGVEGSHEIPALRVEMLPRISGLYMFSFAGHIVFPNIYTAMKDPSKFTKVSIASFAIVTLLYTALAFMGALLFGPAVRSQITLSMPPRLGATKVALWATVLTPMTKYALEFAPFATQLERRLPPSMSSRARRLLSGGVGSALLLLILALALVVPYFEDVLSLTGSLISVAISIIFPCAFYLRIYWARSSRASVAFHVGLIVFGAAIAGMGTVSSSQALIRSIRRGH</sequence>
<feature type="transmembrane region" description="Helical" evidence="6">
    <location>
        <begin position="59"/>
        <end position="82"/>
    </location>
</feature>
<evidence type="ECO:0000256" key="3">
    <source>
        <dbReference type="ARBA" id="ARBA00022970"/>
    </source>
</evidence>
<feature type="transmembrane region" description="Helical" evidence="6">
    <location>
        <begin position="217"/>
        <end position="235"/>
    </location>
</feature>
<gene>
    <name evidence="8" type="ORF">ZIOFF_051957</name>
</gene>
<feature type="transmembrane region" description="Helical" evidence="6">
    <location>
        <begin position="106"/>
        <end position="125"/>
    </location>
</feature>
<dbReference type="GO" id="GO:0005774">
    <property type="term" value="C:vacuolar membrane"/>
    <property type="evidence" value="ECO:0007669"/>
    <property type="project" value="TreeGrafter"/>
</dbReference>
<feature type="transmembrane region" description="Helical" evidence="6">
    <location>
        <begin position="330"/>
        <end position="353"/>
    </location>
</feature>
<reference evidence="8 9" key="1">
    <citation type="submission" date="2020-08" db="EMBL/GenBank/DDBJ databases">
        <title>Plant Genome Project.</title>
        <authorList>
            <person name="Zhang R.-G."/>
        </authorList>
    </citation>
    <scope>NUCLEOTIDE SEQUENCE [LARGE SCALE GENOMIC DNA]</scope>
    <source>
        <tissue evidence="8">Rhizome</tissue>
    </source>
</reference>
<dbReference type="AlphaFoldDB" id="A0A8J5FJH8"/>
<dbReference type="InterPro" id="IPR013057">
    <property type="entry name" value="AA_transpt_TM"/>
</dbReference>
<feature type="transmembrane region" description="Helical" evidence="6">
    <location>
        <begin position="247"/>
        <end position="271"/>
    </location>
</feature>
<feature type="transmembrane region" description="Helical" evidence="6">
    <location>
        <begin position="173"/>
        <end position="197"/>
    </location>
</feature>
<evidence type="ECO:0000313" key="9">
    <source>
        <dbReference type="Proteomes" id="UP000734854"/>
    </source>
</evidence>
<keyword evidence="2 6" id="KW-0812">Transmembrane</keyword>
<dbReference type="GO" id="GO:0015179">
    <property type="term" value="F:L-amino acid transmembrane transporter activity"/>
    <property type="evidence" value="ECO:0007669"/>
    <property type="project" value="TreeGrafter"/>
</dbReference>
<protein>
    <recommendedName>
        <fullName evidence="7">Amino acid transporter transmembrane domain-containing protein</fullName>
    </recommendedName>
</protein>
<feature type="transmembrane region" description="Helical" evidence="6">
    <location>
        <begin position="291"/>
        <end position="309"/>
    </location>
</feature>
<keyword evidence="3" id="KW-0029">Amino-acid transport</keyword>
<dbReference type="EMBL" id="JACMSC010000014">
    <property type="protein sequence ID" value="KAG6490647.1"/>
    <property type="molecule type" value="Genomic_DNA"/>
</dbReference>
<evidence type="ECO:0000256" key="5">
    <source>
        <dbReference type="ARBA" id="ARBA00023136"/>
    </source>
</evidence>
<proteinExistence type="predicted"/>
<feature type="transmembrane region" description="Helical" evidence="6">
    <location>
        <begin position="34"/>
        <end position="53"/>
    </location>
</feature>
<evidence type="ECO:0000256" key="4">
    <source>
        <dbReference type="ARBA" id="ARBA00022989"/>
    </source>
</evidence>
<comment type="caution">
    <text evidence="8">The sequence shown here is derived from an EMBL/GenBank/DDBJ whole genome shotgun (WGS) entry which is preliminary data.</text>
</comment>
<feature type="transmembrane region" description="Helical" evidence="6">
    <location>
        <begin position="145"/>
        <end position="166"/>
    </location>
</feature>
<dbReference type="Pfam" id="PF01490">
    <property type="entry name" value="Aa_trans"/>
    <property type="match status" value="1"/>
</dbReference>
<organism evidence="8 9">
    <name type="scientific">Zingiber officinale</name>
    <name type="common">Ginger</name>
    <name type="synonym">Amomum zingiber</name>
    <dbReference type="NCBI Taxonomy" id="94328"/>
    <lineage>
        <taxon>Eukaryota</taxon>
        <taxon>Viridiplantae</taxon>
        <taxon>Streptophyta</taxon>
        <taxon>Embryophyta</taxon>
        <taxon>Tracheophyta</taxon>
        <taxon>Spermatophyta</taxon>
        <taxon>Magnoliopsida</taxon>
        <taxon>Liliopsida</taxon>
        <taxon>Zingiberales</taxon>
        <taxon>Zingiberaceae</taxon>
        <taxon>Zingiber</taxon>
    </lineage>
</organism>
<accession>A0A8J5FJH8</accession>
<evidence type="ECO:0000259" key="7">
    <source>
        <dbReference type="Pfam" id="PF01490"/>
    </source>
</evidence>
<keyword evidence="9" id="KW-1185">Reference proteome</keyword>
<evidence type="ECO:0000256" key="6">
    <source>
        <dbReference type="SAM" id="Phobius"/>
    </source>
</evidence>
<feature type="transmembrane region" description="Helical" evidence="6">
    <location>
        <begin position="359"/>
        <end position="378"/>
    </location>
</feature>
<evidence type="ECO:0000256" key="2">
    <source>
        <dbReference type="ARBA" id="ARBA00022692"/>
    </source>
</evidence>
<feature type="domain" description="Amino acid transporter transmembrane" evidence="7">
    <location>
        <begin position="27"/>
        <end position="410"/>
    </location>
</feature>
<evidence type="ECO:0000256" key="1">
    <source>
        <dbReference type="ARBA" id="ARBA00004141"/>
    </source>
</evidence>
<comment type="subcellular location">
    <subcellularLocation>
        <location evidence="1">Membrane</location>
        <topology evidence="1">Multi-pass membrane protein</topology>
    </subcellularLocation>
</comment>
<feature type="transmembrane region" description="Helical" evidence="6">
    <location>
        <begin position="390"/>
        <end position="409"/>
    </location>
</feature>